<feature type="region of interest" description="Disordered" evidence="1">
    <location>
        <begin position="71"/>
        <end position="92"/>
    </location>
</feature>
<evidence type="ECO:0000313" key="2">
    <source>
        <dbReference type="EMBL" id="AWB33491.1"/>
    </source>
</evidence>
<protein>
    <submittedName>
        <fullName evidence="2">Uncharacterized protein</fullName>
    </submittedName>
</protein>
<accession>A0A2R4XI72</accession>
<evidence type="ECO:0000313" key="3">
    <source>
        <dbReference type="Proteomes" id="UP000244571"/>
    </source>
</evidence>
<dbReference type="EMBL" id="CP028901">
    <property type="protein sequence ID" value="AWB33491.1"/>
    <property type="molecule type" value="Genomic_DNA"/>
</dbReference>
<keyword evidence="3" id="KW-1185">Reference proteome</keyword>
<sequence length="165" mass="18348">MDPLPGPVSPGERFLADWSVAEGAFLVVVRRRTVVIIALSNESLDTYIYNCKQTARPISFMTWIEINSSRHGPGATLSQPEPLRPSRDKAPLRPHYEKKAFIHEYDTSRLSYKRFRSRERPTSPSYASLPVMSSRLSATFDYEVSGRADLASIGGCADIPADLSG</sequence>
<dbReference type="Proteomes" id="UP000244571">
    <property type="component" value="Chromosome"/>
</dbReference>
<dbReference type="AlphaFoldDB" id="A0A2R4XI72"/>
<name>A0A2R4XI72_9BURK</name>
<proteinExistence type="predicted"/>
<reference evidence="2 3" key="1">
    <citation type="submission" date="2018-04" db="EMBL/GenBank/DDBJ databases">
        <title>Bordetella sp. HZ20 isolated from seawater.</title>
        <authorList>
            <person name="Sun C."/>
        </authorList>
    </citation>
    <scope>NUCLEOTIDE SEQUENCE [LARGE SCALE GENOMIC DNA]</scope>
    <source>
        <strain evidence="2 3">HZ20</strain>
    </source>
</reference>
<evidence type="ECO:0000256" key="1">
    <source>
        <dbReference type="SAM" id="MobiDB-lite"/>
    </source>
</evidence>
<gene>
    <name evidence="2" type="ORF">DBV39_06970</name>
</gene>
<dbReference type="KEGG" id="boz:DBV39_06970"/>
<organism evidence="2 3">
    <name type="scientific">Orrella marina</name>
    <dbReference type="NCBI Taxonomy" id="2163011"/>
    <lineage>
        <taxon>Bacteria</taxon>
        <taxon>Pseudomonadati</taxon>
        <taxon>Pseudomonadota</taxon>
        <taxon>Betaproteobacteria</taxon>
        <taxon>Burkholderiales</taxon>
        <taxon>Alcaligenaceae</taxon>
        <taxon>Orrella</taxon>
    </lineage>
</organism>